<dbReference type="GO" id="GO:0008270">
    <property type="term" value="F:zinc ion binding"/>
    <property type="evidence" value="ECO:0007669"/>
    <property type="project" value="UniProtKB-UniRule"/>
</dbReference>
<evidence type="ECO:0000313" key="5">
    <source>
        <dbReference type="Proteomes" id="UP001301735"/>
    </source>
</evidence>
<dbReference type="GO" id="GO:0005634">
    <property type="term" value="C:nucleus"/>
    <property type="evidence" value="ECO:0007669"/>
    <property type="project" value="UniProtKB-SubCell"/>
</dbReference>
<gene>
    <name evidence="4" type="ORF">QOZ80_UnG0728000</name>
</gene>
<dbReference type="InterPro" id="IPR018289">
    <property type="entry name" value="MULE_transposase_dom"/>
</dbReference>
<dbReference type="InterPro" id="IPR004330">
    <property type="entry name" value="FAR1_DNA_bnd_dom"/>
</dbReference>
<reference evidence="4 5" key="1">
    <citation type="submission" date="2023-05" db="EMBL/GenBank/DDBJ databases">
        <title>WGS assembly of Eleusine coracana.</title>
        <authorList>
            <person name="Jenkins J."/>
            <person name="Schmutz J."/>
            <person name="Lux T."/>
            <person name="Plott C."/>
            <person name="Mayer K."/>
            <person name="Qi P."/>
            <person name="Devos K."/>
        </authorList>
    </citation>
    <scope>NUCLEOTIDE SEQUENCE [LARGE SCALE GENOMIC DNA]</scope>
    <source>
        <tissue evidence="4">Leaves</tissue>
    </source>
</reference>
<keyword evidence="2" id="KW-0479">Metal-binding</keyword>
<dbReference type="Proteomes" id="UP001301735">
    <property type="component" value="Unassembled WGS sequence"/>
</dbReference>
<protein>
    <recommendedName>
        <fullName evidence="2">Protein FAR1-RELATED SEQUENCE</fullName>
    </recommendedName>
</protein>
<dbReference type="AlphaFoldDB" id="A0AAV9FU74"/>
<dbReference type="PANTHER" id="PTHR31669">
    <property type="entry name" value="PROTEIN FAR1-RELATED SEQUENCE 10-RELATED"/>
    <property type="match status" value="1"/>
</dbReference>
<dbReference type="PROSITE" id="PS50966">
    <property type="entry name" value="ZF_SWIM"/>
    <property type="match status" value="1"/>
</dbReference>
<comment type="similarity">
    <text evidence="2">Belongs to the FHY3/FAR1 family.</text>
</comment>
<keyword evidence="1 2" id="KW-0863">Zinc-finger</keyword>
<keyword evidence="2" id="KW-0539">Nucleus</keyword>
<dbReference type="PANTHER" id="PTHR31669:SF37">
    <property type="entry name" value="PROTEIN FAR1-RELATED SEQUENCE"/>
    <property type="match status" value="1"/>
</dbReference>
<comment type="subcellular location">
    <subcellularLocation>
        <location evidence="2">Nucleus</location>
    </subcellularLocation>
</comment>
<accession>A0AAV9FU74</accession>
<keyword evidence="2" id="KW-0862">Zinc</keyword>
<dbReference type="EMBL" id="MU847602">
    <property type="protein sequence ID" value="KAK2630722.1"/>
    <property type="molecule type" value="Genomic_DNA"/>
</dbReference>
<evidence type="ECO:0000256" key="2">
    <source>
        <dbReference type="RuleBase" id="RU367018"/>
    </source>
</evidence>
<dbReference type="InterPro" id="IPR007527">
    <property type="entry name" value="Znf_SWIM"/>
</dbReference>
<name>A0AAV9FU74_ELECO</name>
<sequence>MEYSSSEDDELVEDYIDVEDDTGAENIDQVAGVLASQIHGVDPSEGSMPPVGNQLMMAADMVGKSDEPYVGMEFKSDAAARAFYNAYAVRHGFGIRVARSRSERRKGVEVLVMKRFVCLKEGHHKKKPDEPSNKKKRKRLSIRDGCPAMMEVVHRGPDKWVVSKLVLEHTHVIVSADRAREVQLRRLSGKFQEHETQLQEVRKNVFGDADAQGLFSYFKRMQSENSGFFYSAQVDSRNCVSNAVWVDARARMAYTYFGDAVYFDTTYTQNENMLPFAAFTGVNHHGEIVVFGCALNLDKTESSYTWLFETWLTAMDKRLPFSFTTDEGKAMTAAVAKVLPQCFHRICRWRILSRCKKRLSDVCTRFPGFHDELKRCVNGCDTVPIFDMLWDSILDKYSLRDDTWLQSLYEMRHKWVPAYLTNSFFAELSLAHRIDTVGRFYRNNFSGRVSLNTFITRFDQYVDNLYASEAQKDLTSFPTEQLLKTNIILEKQAASIYTKAAFETFQVELIEAMQHFAVKVEDGPYMKYYVERHSDPLTRHTVFYNIAEKKAWCECCRFSFSAILCRHVLGVFILDGVIILPDSCITKRWTKKAKTGPELIGLNLGNDNSSIDSVSSRYNDLVRDAMKCAEKGSVSSGTFRIAKEVLSKAFMEIKALGEKLNRDVVQNGESI</sequence>
<keyword evidence="5" id="KW-1185">Reference proteome</keyword>
<organism evidence="4 5">
    <name type="scientific">Eleusine coracana subsp. coracana</name>
    <dbReference type="NCBI Taxonomy" id="191504"/>
    <lineage>
        <taxon>Eukaryota</taxon>
        <taxon>Viridiplantae</taxon>
        <taxon>Streptophyta</taxon>
        <taxon>Embryophyta</taxon>
        <taxon>Tracheophyta</taxon>
        <taxon>Spermatophyta</taxon>
        <taxon>Magnoliopsida</taxon>
        <taxon>Liliopsida</taxon>
        <taxon>Poales</taxon>
        <taxon>Poaceae</taxon>
        <taxon>PACMAD clade</taxon>
        <taxon>Chloridoideae</taxon>
        <taxon>Cynodonteae</taxon>
        <taxon>Eleusininae</taxon>
        <taxon>Eleusine</taxon>
    </lineage>
</organism>
<evidence type="ECO:0000256" key="1">
    <source>
        <dbReference type="PROSITE-ProRule" id="PRU00325"/>
    </source>
</evidence>
<evidence type="ECO:0000313" key="4">
    <source>
        <dbReference type="EMBL" id="KAK2630722.1"/>
    </source>
</evidence>
<feature type="domain" description="SWIM-type" evidence="3">
    <location>
        <begin position="544"/>
        <end position="576"/>
    </location>
</feature>
<dbReference type="Pfam" id="PF04434">
    <property type="entry name" value="SWIM"/>
    <property type="match status" value="1"/>
</dbReference>
<dbReference type="Pfam" id="PF10551">
    <property type="entry name" value="MULE"/>
    <property type="match status" value="1"/>
</dbReference>
<comment type="caution">
    <text evidence="4">The sequence shown here is derived from an EMBL/GenBank/DDBJ whole genome shotgun (WGS) entry which is preliminary data.</text>
</comment>
<evidence type="ECO:0000259" key="3">
    <source>
        <dbReference type="PROSITE" id="PS50966"/>
    </source>
</evidence>
<dbReference type="InterPro" id="IPR031052">
    <property type="entry name" value="FHY3/FAR1"/>
</dbReference>
<proteinExistence type="inferred from homology"/>
<comment type="function">
    <text evidence="2">Putative transcription activator involved in regulating light control of development.</text>
</comment>
<dbReference type="Pfam" id="PF03101">
    <property type="entry name" value="FAR1"/>
    <property type="match status" value="1"/>
</dbReference>
<dbReference type="GO" id="GO:0006355">
    <property type="term" value="P:regulation of DNA-templated transcription"/>
    <property type="evidence" value="ECO:0007669"/>
    <property type="project" value="UniProtKB-UniRule"/>
</dbReference>